<name>A0A2P2IJ10_RHIMU</name>
<dbReference type="AlphaFoldDB" id="A0A2P2IJ10"/>
<proteinExistence type="predicted"/>
<organism evidence="1">
    <name type="scientific">Rhizophora mucronata</name>
    <name type="common">Asiatic mangrove</name>
    <dbReference type="NCBI Taxonomy" id="61149"/>
    <lineage>
        <taxon>Eukaryota</taxon>
        <taxon>Viridiplantae</taxon>
        <taxon>Streptophyta</taxon>
        <taxon>Embryophyta</taxon>
        <taxon>Tracheophyta</taxon>
        <taxon>Spermatophyta</taxon>
        <taxon>Magnoliopsida</taxon>
        <taxon>eudicotyledons</taxon>
        <taxon>Gunneridae</taxon>
        <taxon>Pentapetalae</taxon>
        <taxon>rosids</taxon>
        <taxon>fabids</taxon>
        <taxon>Malpighiales</taxon>
        <taxon>Rhizophoraceae</taxon>
        <taxon>Rhizophora</taxon>
    </lineage>
</organism>
<accession>A0A2P2IJ10</accession>
<reference evidence="1" key="1">
    <citation type="submission" date="2018-02" db="EMBL/GenBank/DDBJ databases">
        <title>Rhizophora mucronata_Transcriptome.</title>
        <authorList>
            <person name="Meera S.P."/>
            <person name="Sreeshan A."/>
            <person name="Augustine A."/>
        </authorList>
    </citation>
    <scope>NUCLEOTIDE SEQUENCE</scope>
    <source>
        <tissue evidence="1">Leaf</tissue>
    </source>
</reference>
<sequence>MEFWQDLSLEPLKFVSLNLFEKVGFCRTGWWSGRPELSNTRKGKSNSAGLSRIREPWGLVNLPGLVENMLG</sequence>
<protein>
    <submittedName>
        <fullName evidence="1">Uncharacterized protein MANES_06G019300</fullName>
    </submittedName>
</protein>
<evidence type="ECO:0000313" key="1">
    <source>
        <dbReference type="EMBL" id="MBW81167.1"/>
    </source>
</evidence>
<dbReference type="EMBL" id="GGEC01000684">
    <property type="protein sequence ID" value="MBW81167.1"/>
    <property type="molecule type" value="Transcribed_RNA"/>
</dbReference>